<proteinExistence type="predicted"/>
<sequence>MAEGDFVSQYTGAQIEQAISAYLNGNTKTTVTVNVSGTTQYWKTNTLTSSSSKYYMEITLDNSFYVGNYPDIFIVDNNGVKIIPDVDYSNVAANKTFKVYSNTMVNGVVVINGTKTTLEKTI</sequence>
<organism evidence="1">
    <name type="scientific">Siphoviridae sp. ctnpt50</name>
    <dbReference type="NCBI Taxonomy" id="2827941"/>
    <lineage>
        <taxon>Viruses</taxon>
        <taxon>Duplodnaviria</taxon>
        <taxon>Heunggongvirae</taxon>
        <taxon>Uroviricota</taxon>
        <taxon>Caudoviricetes</taxon>
    </lineage>
</organism>
<accession>A0A8S5SE25</accession>
<reference evidence="1" key="1">
    <citation type="journal article" date="2021" name="Proc. Natl. Acad. Sci. U.S.A.">
        <title>A Catalog of Tens of Thousands of Viruses from Human Metagenomes Reveals Hidden Associations with Chronic Diseases.</title>
        <authorList>
            <person name="Tisza M.J."/>
            <person name="Buck C.B."/>
        </authorList>
    </citation>
    <scope>NUCLEOTIDE SEQUENCE</scope>
    <source>
        <strain evidence="1">Ctnpt50</strain>
    </source>
</reference>
<dbReference type="EMBL" id="BK032577">
    <property type="protein sequence ID" value="DAF49035.1"/>
    <property type="molecule type" value="Genomic_DNA"/>
</dbReference>
<evidence type="ECO:0000313" key="1">
    <source>
        <dbReference type="EMBL" id="DAF49035.1"/>
    </source>
</evidence>
<protein>
    <submittedName>
        <fullName evidence="1">Uncharacterized protein</fullName>
    </submittedName>
</protein>
<name>A0A8S5SE25_9CAUD</name>